<dbReference type="EMBL" id="SGPK01000132">
    <property type="protein sequence ID" value="THH07663.1"/>
    <property type="molecule type" value="Genomic_DNA"/>
</dbReference>
<name>A0A4V3XCY9_9AGAM</name>
<evidence type="ECO:0000313" key="2">
    <source>
        <dbReference type="Proteomes" id="UP000308199"/>
    </source>
</evidence>
<evidence type="ECO:0000313" key="1">
    <source>
        <dbReference type="EMBL" id="THH07663.1"/>
    </source>
</evidence>
<reference evidence="1 2" key="1">
    <citation type="submission" date="2019-02" db="EMBL/GenBank/DDBJ databases">
        <title>Genome sequencing of the rare red list fungi Phellinidium pouzarii.</title>
        <authorList>
            <person name="Buettner E."/>
            <person name="Kellner H."/>
        </authorList>
    </citation>
    <scope>NUCLEOTIDE SEQUENCE [LARGE SCALE GENOMIC DNA]</scope>
    <source>
        <strain evidence="1 2">DSM 108285</strain>
    </source>
</reference>
<sequence>MSSVNVDFTNTGNEITMVLITDQSGRSTGPLIIRPNQIVRHAVPLFNIVSLTYTRGRFEQYASQSFTKNETIDVNKYFV</sequence>
<accession>A0A4V3XCY9</accession>
<protein>
    <submittedName>
        <fullName evidence="1">Uncharacterized protein</fullName>
    </submittedName>
</protein>
<organism evidence="1 2">
    <name type="scientific">Phellinidium pouzarii</name>
    <dbReference type="NCBI Taxonomy" id="167371"/>
    <lineage>
        <taxon>Eukaryota</taxon>
        <taxon>Fungi</taxon>
        <taxon>Dikarya</taxon>
        <taxon>Basidiomycota</taxon>
        <taxon>Agaricomycotina</taxon>
        <taxon>Agaricomycetes</taxon>
        <taxon>Hymenochaetales</taxon>
        <taxon>Hymenochaetaceae</taxon>
        <taxon>Phellinidium</taxon>
    </lineage>
</organism>
<dbReference type="OrthoDB" id="10534758at2759"/>
<comment type="caution">
    <text evidence="1">The sequence shown here is derived from an EMBL/GenBank/DDBJ whole genome shotgun (WGS) entry which is preliminary data.</text>
</comment>
<dbReference type="AlphaFoldDB" id="A0A4V3XCY9"/>
<dbReference type="Proteomes" id="UP000308199">
    <property type="component" value="Unassembled WGS sequence"/>
</dbReference>
<gene>
    <name evidence="1" type="ORF">EW145_g3222</name>
</gene>
<keyword evidence="2" id="KW-1185">Reference proteome</keyword>
<proteinExistence type="predicted"/>